<dbReference type="Gene3D" id="3.40.50.1820">
    <property type="entry name" value="alpha/beta hydrolase"/>
    <property type="match status" value="1"/>
</dbReference>
<dbReference type="Proteomes" id="UP000215289">
    <property type="component" value="Unassembled WGS sequence"/>
</dbReference>
<name>A0A3R7F9S6_9EURO</name>
<reference evidence="3 4" key="1">
    <citation type="submission" date="2018-08" db="EMBL/GenBank/DDBJ databases">
        <title>Draft genome sequences of two Aspergillus turcosus clinical strains isolated from bronchoalveolar lavage fluid: one azole-susceptible and the other azole-resistant.</title>
        <authorList>
            <person name="Parent-Michaud M."/>
            <person name="Dufresne P.J."/>
            <person name="Fournier E."/>
            <person name="Martineau C."/>
            <person name="Moreira S."/>
            <person name="Perkins V."/>
            <person name="De Repentigny L."/>
            <person name="Dufresne S.F."/>
        </authorList>
    </citation>
    <scope>NUCLEOTIDE SEQUENCE [LARGE SCALE GENOMIC DNA]</scope>
    <source>
        <strain evidence="3">HMR AF 1038</strain>
    </source>
</reference>
<feature type="domain" description="Alpha/beta hydrolase fold-3" evidence="2">
    <location>
        <begin position="68"/>
        <end position="255"/>
    </location>
</feature>
<evidence type="ECO:0000313" key="4">
    <source>
        <dbReference type="Proteomes" id="UP000215289"/>
    </source>
</evidence>
<sequence length="282" mass="31855">MGVDYYRKKSVIALVRILVRLHFRVDPHPDEVLHIPSRDVDRTIRLHIYEGSGSTRPLPVLINVCDSGFTLRAFGFDDEFCRSIAQTGHTVVDVKYRLAPEHPFPAAFDDVEDVVKWVRSQPARFDQAHISLSGFSAGGNLALAVASSSLLFSTADKEHEESPIHAVVAFYPSTDLSRPTRAKKQVVKSRFMVDTRDPRLSPSYADPARFPKNMLIITTEEDPFTIEGEKLAEKVRMVEGHNVVCHRMKGCMHGWDKEAKRGSKEWKAKEESYGYAAEMLKI</sequence>
<dbReference type="InterPro" id="IPR013094">
    <property type="entry name" value="AB_hydrolase_3"/>
</dbReference>
<evidence type="ECO:0000313" key="3">
    <source>
        <dbReference type="EMBL" id="RLL98803.1"/>
    </source>
</evidence>
<keyword evidence="4" id="KW-1185">Reference proteome</keyword>
<dbReference type="OrthoDB" id="408631at2759"/>
<dbReference type="InterPro" id="IPR029058">
    <property type="entry name" value="AB_hydrolase_fold"/>
</dbReference>
<proteinExistence type="predicted"/>
<dbReference type="EMBL" id="NIDN02000044">
    <property type="protein sequence ID" value="RLL98803.1"/>
    <property type="molecule type" value="Genomic_DNA"/>
</dbReference>
<evidence type="ECO:0000256" key="1">
    <source>
        <dbReference type="ARBA" id="ARBA00022801"/>
    </source>
</evidence>
<protein>
    <recommendedName>
        <fullName evidence="2">Alpha/beta hydrolase fold-3 domain-containing protein</fullName>
    </recommendedName>
</protein>
<dbReference type="PANTHER" id="PTHR48081">
    <property type="entry name" value="AB HYDROLASE SUPERFAMILY PROTEIN C4A8.06C"/>
    <property type="match status" value="1"/>
</dbReference>
<dbReference type="STRING" id="1245748.A0A3R7F9S6"/>
<dbReference type="SUPFAM" id="SSF53474">
    <property type="entry name" value="alpha/beta-Hydrolases"/>
    <property type="match status" value="1"/>
</dbReference>
<dbReference type="Pfam" id="PF07859">
    <property type="entry name" value="Abhydrolase_3"/>
    <property type="match status" value="1"/>
</dbReference>
<accession>A0A3R7F9S6</accession>
<comment type="caution">
    <text evidence="3">The sequence shown here is derived from an EMBL/GenBank/DDBJ whole genome shotgun (WGS) entry which is preliminary data.</text>
</comment>
<dbReference type="PANTHER" id="PTHR48081:SF8">
    <property type="entry name" value="ALPHA_BETA HYDROLASE FOLD-3 DOMAIN-CONTAINING PROTEIN-RELATED"/>
    <property type="match status" value="1"/>
</dbReference>
<dbReference type="AlphaFoldDB" id="A0A3R7F9S6"/>
<gene>
    <name evidence="3" type="ORF">CFD26_100726</name>
</gene>
<dbReference type="InterPro" id="IPR050300">
    <property type="entry name" value="GDXG_lipolytic_enzyme"/>
</dbReference>
<dbReference type="GO" id="GO:0016787">
    <property type="term" value="F:hydrolase activity"/>
    <property type="evidence" value="ECO:0007669"/>
    <property type="project" value="UniProtKB-KW"/>
</dbReference>
<organism evidence="3 4">
    <name type="scientific">Aspergillus turcosus</name>
    <dbReference type="NCBI Taxonomy" id="1245748"/>
    <lineage>
        <taxon>Eukaryota</taxon>
        <taxon>Fungi</taxon>
        <taxon>Dikarya</taxon>
        <taxon>Ascomycota</taxon>
        <taxon>Pezizomycotina</taxon>
        <taxon>Eurotiomycetes</taxon>
        <taxon>Eurotiomycetidae</taxon>
        <taxon>Eurotiales</taxon>
        <taxon>Aspergillaceae</taxon>
        <taxon>Aspergillus</taxon>
        <taxon>Aspergillus subgen. Fumigati</taxon>
    </lineage>
</organism>
<keyword evidence="1" id="KW-0378">Hydrolase</keyword>
<evidence type="ECO:0000259" key="2">
    <source>
        <dbReference type="Pfam" id="PF07859"/>
    </source>
</evidence>